<feature type="signal peptide" evidence="1">
    <location>
        <begin position="1"/>
        <end position="21"/>
    </location>
</feature>
<protein>
    <submittedName>
        <fullName evidence="2">Uncharacterized protein</fullName>
    </submittedName>
</protein>
<evidence type="ECO:0000256" key="1">
    <source>
        <dbReference type="SAM" id="SignalP"/>
    </source>
</evidence>
<comment type="caution">
    <text evidence="2">The sequence shown here is derived from an EMBL/GenBank/DDBJ whole genome shotgun (WGS) entry which is preliminary data.</text>
</comment>
<name>A0A2T0BG06_9CLOT</name>
<sequence>MKKFSILLLVILCLSFNIVRAQPKNQANAFKEGVYKAADFNFSPTNRYTIKNISPKDNVYLLLFDEHQLTIQSIRLDPNSEKYNLLPLKPEYRIVIVGNGEVFIA</sequence>
<dbReference type="EMBL" id="PVXQ01000013">
    <property type="protein sequence ID" value="PRR82762.1"/>
    <property type="molecule type" value="Genomic_DNA"/>
</dbReference>
<dbReference type="OrthoDB" id="1924904at2"/>
<reference evidence="2 3" key="1">
    <citation type="submission" date="2018-03" db="EMBL/GenBank/DDBJ databases">
        <title>Genome sequence of Clostridium vincentii DSM 10228.</title>
        <authorList>
            <person name="Poehlein A."/>
            <person name="Daniel R."/>
        </authorList>
    </citation>
    <scope>NUCLEOTIDE SEQUENCE [LARGE SCALE GENOMIC DNA]</scope>
    <source>
        <strain evidence="2 3">DSM 10228</strain>
    </source>
</reference>
<evidence type="ECO:0000313" key="2">
    <source>
        <dbReference type="EMBL" id="PRR82762.1"/>
    </source>
</evidence>
<keyword evidence="3" id="KW-1185">Reference proteome</keyword>
<feature type="chain" id="PRO_5015451037" evidence="1">
    <location>
        <begin position="22"/>
        <end position="105"/>
    </location>
</feature>
<accession>A0A2T0BG06</accession>
<proteinExistence type="predicted"/>
<dbReference type="RefSeq" id="WP_106059561.1">
    <property type="nucleotide sequence ID" value="NZ_PVXQ01000013.1"/>
</dbReference>
<dbReference type="AlphaFoldDB" id="A0A2T0BG06"/>
<keyword evidence="1" id="KW-0732">Signal</keyword>
<gene>
    <name evidence="2" type="ORF">CLVI_15720</name>
</gene>
<organism evidence="2 3">
    <name type="scientific">Clostridium vincentii</name>
    <dbReference type="NCBI Taxonomy" id="52704"/>
    <lineage>
        <taxon>Bacteria</taxon>
        <taxon>Bacillati</taxon>
        <taxon>Bacillota</taxon>
        <taxon>Clostridia</taxon>
        <taxon>Eubacteriales</taxon>
        <taxon>Clostridiaceae</taxon>
        <taxon>Clostridium</taxon>
    </lineage>
</organism>
<evidence type="ECO:0000313" key="3">
    <source>
        <dbReference type="Proteomes" id="UP000239471"/>
    </source>
</evidence>
<dbReference type="Proteomes" id="UP000239471">
    <property type="component" value="Unassembled WGS sequence"/>
</dbReference>